<accession>A0A1Z4J919</accession>
<dbReference type="InterPro" id="IPR025637">
    <property type="entry name" value="DUF4333"/>
</dbReference>
<evidence type="ECO:0000256" key="1">
    <source>
        <dbReference type="SAM" id="MobiDB-lite"/>
    </source>
</evidence>
<reference evidence="3 4" key="1">
    <citation type="submission" date="2017-06" db="EMBL/GenBank/DDBJ databases">
        <title>Genome sequencing of cyanobaciteial culture collection at National Institute for Environmental Studies (NIES).</title>
        <authorList>
            <person name="Hirose Y."/>
            <person name="Shimura Y."/>
            <person name="Fujisawa T."/>
            <person name="Nakamura Y."/>
            <person name="Kawachi M."/>
        </authorList>
    </citation>
    <scope>NUCLEOTIDE SEQUENCE [LARGE SCALE GENOMIC DNA]</scope>
    <source>
        <strain evidence="3 4">NIES-2135</strain>
    </source>
</reference>
<feature type="region of interest" description="Disordered" evidence="1">
    <location>
        <begin position="166"/>
        <end position="217"/>
    </location>
</feature>
<dbReference type="EMBL" id="AP018203">
    <property type="protein sequence ID" value="BAY53230.1"/>
    <property type="molecule type" value="Genomic_DNA"/>
</dbReference>
<dbReference type="PROSITE" id="PS51257">
    <property type="entry name" value="PROKAR_LIPOPROTEIN"/>
    <property type="match status" value="1"/>
</dbReference>
<evidence type="ECO:0000313" key="4">
    <source>
        <dbReference type="Proteomes" id="UP000217895"/>
    </source>
</evidence>
<evidence type="ECO:0000259" key="2">
    <source>
        <dbReference type="Pfam" id="PF14230"/>
    </source>
</evidence>
<keyword evidence="4" id="KW-1185">Reference proteome</keyword>
<name>A0A1Z4J919_LEPBY</name>
<protein>
    <recommendedName>
        <fullName evidence="2">DUF4333 domain-containing protein</fullName>
    </recommendedName>
</protein>
<feature type="domain" description="DUF4333" evidence="2">
    <location>
        <begin position="16"/>
        <end position="77"/>
    </location>
</feature>
<proteinExistence type="predicted"/>
<gene>
    <name evidence="3" type="ORF">NIES2135_00320</name>
</gene>
<feature type="compositionally biased region" description="Low complexity" evidence="1">
    <location>
        <begin position="169"/>
        <end position="202"/>
    </location>
</feature>
<organism evidence="3 4">
    <name type="scientific">Leptolyngbya boryana NIES-2135</name>
    <dbReference type="NCBI Taxonomy" id="1973484"/>
    <lineage>
        <taxon>Bacteria</taxon>
        <taxon>Bacillati</taxon>
        <taxon>Cyanobacteriota</taxon>
        <taxon>Cyanophyceae</taxon>
        <taxon>Leptolyngbyales</taxon>
        <taxon>Leptolyngbyaceae</taxon>
        <taxon>Leptolyngbya group</taxon>
        <taxon>Leptolyngbya</taxon>
    </lineage>
</organism>
<sequence>MRKFLLLLAGTAILSGCEKTFDVTSLQEEIKTSLNQQNGISVKSVHCPTNIKIQPDSTFECTGELNPDGGFFVTVQQENEGKAKWEIPNSWRLLNLAKLEAEFQEKIKATPQNGLRVTCGGSYRAIKPGDSFECQLTRKDKTDAILVKIEPEGQVNWQEVRTVTVSEKTTSALPSPAATPDTTTTAATPSSSTSESKSAVPPGAQIKDETGWQELND</sequence>
<dbReference type="AlphaFoldDB" id="A0A1Z4J919"/>
<dbReference type="Proteomes" id="UP000217895">
    <property type="component" value="Chromosome"/>
</dbReference>
<evidence type="ECO:0000313" key="3">
    <source>
        <dbReference type="EMBL" id="BAY53230.1"/>
    </source>
</evidence>
<dbReference type="Pfam" id="PF14230">
    <property type="entry name" value="DUF4333"/>
    <property type="match status" value="1"/>
</dbReference>